<dbReference type="EMBL" id="LT559118">
    <property type="protein sequence ID" value="SBO94150.1"/>
    <property type="molecule type" value="Genomic_DNA"/>
</dbReference>
<protein>
    <submittedName>
        <fullName evidence="1">Putative integral membrane protein</fullName>
    </submittedName>
</protein>
<reference evidence="1" key="1">
    <citation type="submission" date="2016-04" db="EMBL/GenBank/DDBJ databases">
        <authorList>
            <person name="Evans L.H."/>
            <person name="Alamgir A."/>
            <person name="Owens N."/>
            <person name="Weber N.D."/>
            <person name="Virtaneva K."/>
            <person name="Barbian K."/>
            <person name="Babar A."/>
            <person name="Rosenke K."/>
        </authorList>
    </citation>
    <scope>NUCLEOTIDE SEQUENCE</scope>
    <source>
        <strain evidence="1">Nono1</strain>
    </source>
</reference>
<organism evidence="1">
    <name type="scientific">Nonomuraea gerenzanensis</name>
    <dbReference type="NCBI Taxonomy" id="93944"/>
    <lineage>
        <taxon>Bacteria</taxon>
        <taxon>Bacillati</taxon>
        <taxon>Actinomycetota</taxon>
        <taxon>Actinomycetes</taxon>
        <taxon>Streptosporangiales</taxon>
        <taxon>Streptosporangiaceae</taxon>
        <taxon>Nonomuraea</taxon>
    </lineage>
</organism>
<dbReference type="RefSeq" id="WP_225273298.1">
    <property type="nucleotide sequence ID" value="NZ_CP084058.1"/>
</dbReference>
<evidence type="ECO:0000313" key="1">
    <source>
        <dbReference type="EMBL" id="SBO94150.1"/>
    </source>
</evidence>
<name>A0A1M4E5S7_9ACTN</name>
<proteinExistence type="predicted"/>
<dbReference type="AlphaFoldDB" id="A0A1M4E5S7"/>
<sequence length="125" mass="13094">MGAVAATAGAAAARLARASHAADPTWFAVTVLADPAELTGTERPDVLARLAERHEVRVTPAPGGRGSEIAVRAAGGHARQQVRALKQLLETGEVLVVKGQPEGHRTVLGRTGLPAFRRLARRGLR</sequence>
<gene>
    <name evidence="1" type="ORF">BN4615_P3666</name>
</gene>
<accession>A0A1M4E5S7</accession>